<dbReference type="PANTHER" id="PTHR12810:SF0">
    <property type="entry name" value="SMALL RIBOSOMAL SUBUNIT PROTEIN MS29"/>
    <property type="match status" value="1"/>
</dbReference>
<evidence type="ECO:0000313" key="9">
    <source>
        <dbReference type="Proteomes" id="UP000276133"/>
    </source>
</evidence>
<reference evidence="8 9" key="1">
    <citation type="journal article" date="2018" name="Sci. Rep.">
        <title>Genomic signatures of local adaptation to the degree of environmental predictability in rotifers.</title>
        <authorList>
            <person name="Franch-Gras L."/>
            <person name="Hahn C."/>
            <person name="Garcia-Roger E.M."/>
            <person name="Carmona M.J."/>
            <person name="Serra M."/>
            <person name="Gomez A."/>
        </authorList>
    </citation>
    <scope>NUCLEOTIDE SEQUENCE [LARGE SCALE GENOMIC DNA]</scope>
    <source>
        <strain evidence="8">HYR1</strain>
    </source>
</reference>
<gene>
    <name evidence="8" type="ORF">BpHYR1_019751</name>
</gene>
<comment type="similarity">
    <text evidence="2">Belongs to the mitochondrion-specific ribosomal protein mS29 family.</text>
</comment>
<dbReference type="Proteomes" id="UP000276133">
    <property type="component" value="Unassembled WGS sequence"/>
</dbReference>
<dbReference type="EMBL" id="REGN01009497">
    <property type="protein sequence ID" value="RNA01030.1"/>
    <property type="molecule type" value="Genomic_DNA"/>
</dbReference>
<keyword evidence="3" id="KW-0809">Transit peptide</keyword>
<keyword evidence="5" id="KW-0496">Mitochondrion</keyword>
<dbReference type="PANTHER" id="PTHR12810">
    <property type="entry name" value="MITOCHONDRIAL 28S RIBOSOMAL PROTEIN S29"/>
    <property type="match status" value="1"/>
</dbReference>
<dbReference type="InterPro" id="IPR008092">
    <property type="entry name" value="Ribosomal_mS29_met"/>
</dbReference>
<dbReference type="PRINTS" id="PR01716">
    <property type="entry name" value="DEATHASSOCP3"/>
</dbReference>
<dbReference type="InterPro" id="IPR019368">
    <property type="entry name" value="Ribosomal_mS29"/>
</dbReference>
<dbReference type="AlphaFoldDB" id="A0A3M7PPP7"/>
<keyword evidence="4" id="KW-0689">Ribosomal protein</keyword>
<comment type="caution">
    <text evidence="8">The sequence shown here is derived from an EMBL/GenBank/DDBJ whole genome shotgun (WGS) entry which is preliminary data.</text>
</comment>
<dbReference type="OrthoDB" id="274828at2759"/>
<evidence type="ECO:0000256" key="6">
    <source>
        <dbReference type="ARBA" id="ARBA00023274"/>
    </source>
</evidence>
<organism evidence="8 9">
    <name type="scientific">Brachionus plicatilis</name>
    <name type="common">Marine rotifer</name>
    <name type="synonym">Brachionus muelleri</name>
    <dbReference type="NCBI Taxonomy" id="10195"/>
    <lineage>
        <taxon>Eukaryota</taxon>
        <taxon>Metazoa</taxon>
        <taxon>Spiralia</taxon>
        <taxon>Gnathifera</taxon>
        <taxon>Rotifera</taxon>
        <taxon>Eurotatoria</taxon>
        <taxon>Monogononta</taxon>
        <taxon>Pseudotrocha</taxon>
        <taxon>Ploima</taxon>
        <taxon>Brachionidae</taxon>
        <taxon>Brachionus</taxon>
    </lineage>
</organism>
<dbReference type="STRING" id="10195.A0A3M7PPP7"/>
<comment type="subcellular location">
    <subcellularLocation>
        <location evidence="1">Mitochondrion</location>
    </subcellularLocation>
</comment>
<evidence type="ECO:0000256" key="4">
    <source>
        <dbReference type="ARBA" id="ARBA00022980"/>
    </source>
</evidence>
<evidence type="ECO:0000256" key="1">
    <source>
        <dbReference type="ARBA" id="ARBA00004173"/>
    </source>
</evidence>
<keyword evidence="6" id="KW-0687">Ribonucleoprotein</keyword>
<keyword evidence="9" id="KW-1185">Reference proteome</keyword>
<evidence type="ECO:0000256" key="3">
    <source>
        <dbReference type="ARBA" id="ARBA00022946"/>
    </source>
</evidence>
<accession>A0A3M7PPP7</accession>
<evidence type="ECO:0000313" key="8">
    <source>
        <dbReference type="EMBL" id="RNA01030.1"/>
    </source>
</evidence>
<protein>
    <recommendedName>
        <fullName evidence="7">Small ribosomal subunit protein mS29</fullName>
    </recommendedName>
</protein>
<proteinExistence type="inferred from homology"/>
<evidence type="ECO:0000256" key="7">
    <source>
        <dbReference type="ARBA" id="ARBA00035140"/>
    </source>
</evidence>
<dbReference type="GO" id="GO:0006915">
    <property type="term" value="P:apoptotic process"/>
    <property type="evidence" value="ECO:0007669"/>
    <property type="project" value="InterPro"/>
</dbReference>
<dbReference type="GO" id="GO:0005763">
    <property type="term" value="C:mitochondrial small ribosomal subunit"/>
    <property type="evidence" value="ECO:0007669"/>
    <property type="project" value="TreeGrafter"/>
</dbReference>
<evidence type="ECO:0000256" key="2">
    <source>
        <dbReference type="ARBA" id="ARBA00009863"/>
    </source>
</evidence>
<dbReference type="Pfam" id="PF10236">
    <property type="entry name" value="DAP3"/>
    <property type="match status" value="1"/>
</dbReference>
<sequence length="442" mass="51425">MNTIRNIRKVLPILSFSRNSIARSANIPKPNLYLSPIQSSLYSTDQEIKVEIKQNRSVPHVYRCSVNDPIKHNVNNLSKFYRLDQAELNVIDPFQECLNREQYAEFKAFDETCLMIRQPGVEIINYLKNLDLSLPAYRFVLYGTQNGTGKRSTLLHILHYCHKDNWLLFHVPNCSAVLRKAKENQPSSYKEGRLDTPIDAALFLKRFSIQNMKLLKELDLKTTKKYDWSKRESSPEGTPILELIDYANSRIKYSSDICGAIVREIKLQSESNRYKVFVAIEQINSYFGPTRLKRPDKSEINVDDITIVRNFKKLLKNDWKNAAVVGTICSRGVIIPAPNRRTKFYDVTIPIANRRRAEHTLEYEGPLTPAHLLKKEGFYHLEPFVPIEIPAYSDLEILNHYEYYKDRNWLQNEDALTDSGKEELKFLSGKNPREFMRICRAI</sequence>
<dbReference type="GO" id="GO:0003735">
    <property type="term" value="F:structural constituent of ribosome"/>
    <property type="evidence" value="ECO:0007669"/>
    <property type="project" value="TreeGrafter"/>
</dbReference>
<name>A0A3M7PPP7_BRAPC</name>
<evidence type="ECO:0000256" key="5">
    <source>
        <dbReference type="ARBA" id="ARBA00023128"/>
    </source>
</evidence>